<dbReference type="PROSITE" id="PS51257">
    <property type="entry name" value="PROKAR_LIPOPROTEIN"/>
    <property type="match status" value="1"/>
</dbReference>
<sequence>MSARSPSVAAGAAGGGCPLVRGRRGNRRRAYSYPPCVCARESPTRSAALGVTMPGLPCDSHVMPSSPRALTHPVSCVLHPVQESYVAADIDVDVDVDVDGGRGASHRGSGDKKGVFTSCPDPAIAAKRASCTSSHDMTALSAAAAAFVSPLPCPHHQPGCAVCTILARPAGPRGGCVASIDSISIRRTNQKASPTQLTCSLPISVGRNPASRADQRPKAPMHAIQQARLAGPAPKRIIPLFPAVALRCRRLHPGLACGRVRTTAQRVRQADFIQELCLNSKDAIGRPKCIASFMLMPSLPHLTRERPAHDDDDDDAPSCMPSRCFIPKLIRIAVRTQSVPLKSCPSPINAHK</sequence>
<accession>A0A2U3DZP6</accession>
<gene>
    <name evidence="2" type="ORF">PCL_02651</name>
</gene>
<protein>
    <submittedName>
        <fullName evidence="2">Uncharacterized protein</fullName>
    </submittedName>
</protein>
<name>A0A2U3DZP6_PURLI</name>
<dbReference type="EMBL" id="LCWV01000017">
    <property type="protein sequence ID" value="PWI67730.1"/>
    <property type="molecule type" value="Genomic_DNA"/>
</dbReference>
<evidence type="ECO:0000313" key="3">
    <source>
        <dbReference type="Proteomes" id="UP000245956"/>
    </source>
</evidence>
<evidence type="ECO:0000256" key="1">
    <source>
        <dbReference type="SAM" id="MobiDB-lite"/>
    </source>
</evidence>
<feature type="region of interest" description="Disordered" evidence="1">
    <location>
        <begin position="1"/>
        <end position="21"/>
    </location>
</feature>
<reference evidence="2 3" key="1">
    <citation type="journal article" date="2016" name="Front. Microbiol.">
        <title>Genome and transcriptome sequences reveal the specific parasitism of the nematophagous Purpureocillium lilacinum 36-1.</title>
        <authorList>
            <person name="Xie J."/>
            <person name="Li S."/>
            <person name="Mo C."/>
            <person name="Xiao X."/>
            <person name="Peng D."/>
            <person name="Wang G."/>
            <person name="Xiao Y."/>
        </authorList>
    </citation>
    <scope>NUCLEOTIDE SEQUENCE [LARGE SCALE GENOMIC DNA]</scope>
    <source>
        <strain evidence="2 3">36-1</strain>
    </source>
</reference>
<dbReference type="Proteomes" id="UP000245956">
    <property type="component" value="Unassembled WGS sequence"/>
</dbReference>
<evidence type="ECO:0000313" key="2">
    <source>
        <dbReference type="EMBL" id="PWI67730.1"/>
    </source>
</evidence>
<dbReference type="AlphaFoldDB" id="A0A2U3DZP6"/>
<proteinExistence type="predicted"/>
<organism evidence="2 3">
    <name type="scientific">Purpureocillium lilacinum</name>
    <name type="common">Paecilomyces lilacinus</name>
    <dbReference type="NCBI Taxonomy" id="33203"/>
    <lineage>
        <taxon>Eukaryota</taxon>
        <taxon>Fungi</taxon>
        <taxon>Dikarya</taxon>
        <taxon>Ascomycota</taxon>
        <taxon>Pezizomycotina</taxon>
        <taxon>Sordariomycetes</taxon>
        <taxon>Hypocreomycetidae</taxon>
        <taxon>Hypocreales</taxon>
        <taxon>Ophiocordycipitaceae</taxon>
        <taxon>Purpureocillium</taxon>
    </lineage>
</organism>
<comment type="caution">
    <text evidence="2">The sequence shown here is derived from an EMBL/GenBank/DDBJ whole genome shotgun (WGS) entry which is preliminary data.</text>
</comment>